<dbReference type="Proteomes" id="UP000198707">
    <property type="component" value="Unassembled WGS sequence"/>
</dbReference>
<name>A0A1H6ZQ23_9ACTN</name>
<feature type="compositionally biased region" description="Basic and acidic residues" evidence="1">
    <location>
        <begin position="406"/>
        <end position="419"/>
    </location>
</feature>
<keyword evidence="3" id="KW-1185">Reference proteome</keyword>
<evidence type="ECO:0000313" key="3">
    <source>
        <dbReference type="Proteomes" id="UP000198707"/>
    </source>
</evidence>
<dbReference type="STRING" id="1144548.SAMN05443287_105228"/>
<gene>
    <name evidence="2" type="ORF">SAMN05443287_105228</name>
</gene>
<accession>A0A1H6ZQ23</accession>
<evidence type="ECO:0000313" key="2">
    <source>
        <dbReference type="EMBL" id="SEJ55481.1"/>
    </source>
</evidence>
<reference evidence="3" key="1">
    <citation type="submission" date="2016-10" db="EMBL/GenBank/DDBJ databases">
        <authorList>
            <person name="Varghese N."/>
            <person name="Submissions S."/>
        </authorList>
    </citation>
    <scope>NUCLEOTIDE SEQUENCE [LARGE SCALE GENOMIC DNA]</scope>
    <source>
        <strain evidence="3">CGMCC 4.7038</strain>
    </source>
</reference>
<proteinExistence type="predicted"/>
<dbReference type="EMBL" id="FNYV01000005">
    <property type="protein sequence ID" value="SEJ55481.1"/>
    <property type="molecule type" value="Genomic_DNA"/>
</dbReference>
<protein>
    <submittedName>
        <fullName evidence="2">Uncharacterized protein</fullName>
    </submittedName>
</protein>
<feature type="region of interest" description="Disordered" evidence="1">
    <location>
        <begin position="185"/>
        <end position="452"/>
    </location>
</feature>
<sequence length="452" mass="46873">MRDPGVGRSGGLTDWYLMNVVDMWACLQDHDTDNHWRHVAGWRKVCDLAGQHLGRLRTYRESLAQAWPPETNAASRAYLVELDALIDQAQRTHDAAASNQTALSAATQALSSTRTQIKKIYDEYAGKLQLKRSWEETAADPKAVAGSRASQPPVTDSDLEHLNIQARGIMYGLSGELQQAQVLLRHPPSPPRSQPARDQPLFDNSAISGNSIPVIPPIMPTPSHTPARSATTQPPSIPQSVPTPISPIAGPILSGASPGPTPAFPNPMPTTTPSPTSPILGTPPTPMPPSGRQVAASSGRIQPGQVSRPSSGGPHAMPRAMPPGGLIGGIPGSGLSQPTAGGGQPRRVNPIGGVIGGGGAGTGPTGAAGSRPGNGRGIGGSYTLPIGGSPYLGFSGTSATGGISNADRRGSDEPRRWDPDDPWETDQGVNPVVRPPDDDGPIDPGPAIGLGR</sequence>
<dbReference type="AlphaFoldDB" id="A0A1H6ZQ23"/>
<feature type="compositionally biased region" description="Polar residues" evidence="1">
    <location>
        <begin position="222"/>
        <end position="243"/>
    </location>
</feature>
<feature type="compositionally biased region" description="Gly residues" evidence="1">
    <location>
        <begin position="353"/>
        <end position="380"/>
    </location>
</feature>
<evidence type="ECO:0000256" key="1">
    <source>
        <dbReference type="SAM" id="MobiDB-lite"/>
    </source>
</evidence>
<feature type="compositionally biased region" description="Polar residues" evidence="1">
    <location>
        <begin position="295"/>
        <end position="310"/>
    </location>
</feature>
<organism evidence="2 3">
    <name type="scientific">Micromonospora phaseoli</name>
    <dbReference type="NCBI Taxonomy" id="1144548"/>
    <lineage>
        <taxon>Bacteria</taxon>
        <taxon>Bacillati</taxon>
        <taxon>Actinomycetota</taxon>
        <taxon>Actinomycetes</taxon>
        <taxon>Micromonosporales</taxon>
        <taxon>Micromonosporaceae</taxon>
        <taxon>Micromonospora</taxon>
    </lineage>
</organism>
<feature type="compositionally biased region" description="Pro residues" evidence="1">
    <location>
        <begin position="259"/>
        <end position="289"/>
    </location>
</feature>